<evidence type="ECO:0000256" key="5">
    <source>
        <dbReference type="ARBA" id="ARBA00022989"/>
    </source>
</evidence>
<dbReference type="AlphaFoldDB" id="A0A967B2K9"/>
<keyword evidence="2" id="KW-0328">Glycosyltransferase</keyword>
<keyword evidence="10" id="KW-1185">Reference proteome</keyword>
<accession>A0A967B2K9</accession>
<evidence type="ECO:0008006" key="11">
    <source>
        <dbReference type="Google" id="ProtNLM"/>
    </source>
</evidence>
<dbReference type="GO" id="GO:0016757">
    <property type="term" value="F:glycosyltransferase activity"/>
    <property type="evidence" value="ECO:0007669"/>
    <property type="project" value="UniProtKB-KW"/>
</dbReference>
<evidence type="ECO:0000256" key="3">
    <source>
        <dbReference type="ARBA" id="ARBA00022679"/>
    </source>
</evidence>
<feature type="transmembrane region" description="Helical" evidence="8">
    <location>
        <begin position="308"/>
        <end position="334"/>
    </location>
</feature>
<dbReference type="EMBL" id="JAAOIV010000001">
    <property type="protein sequence ID" value="NHN54492.1"/>
    <property type="molecule type" value="Genomic_DNA"/>
</dbReference>
<proteinExistence type="inferred from homology"/>
<reference evidence="9" key="1">
    <citation type="submission" date="2020-03" db="EMBL/GenBank/DDBJ databases">
        <title>Draft sequencing of Calidifontibacter sp. DB0510.</title>
        <authorList>
            <person name="Kim D.-U."/>
        </authorList>
    </citation>
    <scope>NUCLEOTIDE SEQUENCE</scope>
    <source>
        <strain evidence="9">DB0510</strain>
    </source>
</reference>
<evidence type="ECO:0000256" key="7">
    <source>
        <dbReference type="ARBA" id="ARBA00043987"/>
    </source>
</evidence>
<dbReference type="Pfam" id="PF26314">
    <property type="entry name" value="MptA_B_family"/>
    <property type="match status" value="1"/>
</dbReference>
<dbReference type="InterPro" id="IPR049829">
    <property type="entry name" value="MptA/B-like"/>
</dbReference>
<comment type="similarity">
    <text evidence="7">Belongs to the MptA/B family.</text>
</comment>
<gene>
    <name evidence="9" type="ORF">G9U51_01690</name>
</gene>
<feature type="transmembrane region" description="Helical" evidence="8">
    <location>
        <begin position="266"/>
        <end position="296"/>
    </location>
</feature>
<evidence type="ECO:0000256" key="6">
    <source>
        <dbReference type="ARBA" id="ARBA00023136"/>
    </source>
</evidence>
<dbReference type="Proteomes" id="UP000744769">
    <property type="component" value="Unassembled WGS sequence"/>
</dbReference>
<name>A0A967B2K9_9MICO</name>
<evidence type="ECO:0000256" key="1">
    <source>
        <dbReference type="ARBA" id="ARBA00004141"/>
    </source>
</evidence>
<evidence type="ECO:0000313" key="10">
    <source>
        <dbReference type="Proteomes" id="UP000744769"/>
    </source>
</evidence>
<evidence type="ECO:0000256" key="4">
    <source>
        <dbReference type="ARBA" id="ARBA00022692"/>
    </source>
</evidence>
<sequence length="510" mass="52898">MLAELLFDPRSRIASDAAAQPAYGLRMVRRGLVGSVLVLLGSFLTAVLPASTPLMHFPPVDLLRSHVAGRMLGLVVVLVGLSLLAAAWLGVCRHVRGLAADAGVRFARLAALIWCLPLVIAPPLFSRDGWSYAAQGVLVHRGISPYQNGPAVLDGPIIEAVDPRWMYTPVPYGPIPLSAGNFFASLTERPYLLVIMHRLVALAGLVLLAWALPRLARLAKGDPALATAVVLGCPLVLANGVGGLHNDLLMVGLMAVGLALAAEGRWVWGLVLAGLAAGVKAPGGLVAIPIVLMSLPAGCSMARRVGRLVLGAVISIGALVGVGYATGLGVGWIAALTVPASVTTPLSITSLTGGMLDWFASLLGLQLAPDTLLQAVRDAGTVLALVLVVAIGLRARTGDRADAVRTAALVCGGFVLLSPTVHLWYLMWALPFLAALPLRRPHLVGVLAMALIGGLIAPLDSSLHGAYATIAVGSIVAAIAAYTLLATPGGRDRLLRIAAYPVRERAEQTV</sequence>
<feature type="transmembrane region" description="Helical" evidence="8">
    <location>
        <begin position="224"/>
        <end position="246"/>
    </location>
</feature>
<dbReference type="NCBIfam" id="NF038066">
    <property type="entry name" value="MptB"/>
    <property type="match status" value="1"/>
</dbReference>
<comment type="caution">
    <text evidence="9">The sequence shown here is derived from an EMBL/GenBank/DDBJ whole genome shotgun (WGS) entry which is preliminary data.</text>
</comment>
<protein>
    <recommendedName>
        <fullName evidence="11">DUF2029 domain-containing protein</fullName>
    </recommendedName>
</protein>
<organism evidence="9 10">
    <name type="scientific">Metallococcus carri</name>
    <dbReference type="NCBI Taxonomy" id="1656884"/>
    <lineage>
        <taxon>Bacteria</taxon>
        <taxon>Bacillati</taxon>
        <taxon>Actinomycetota</taxon>
        <taxon>Actinomycetes</taxon>
        <taxon>Micrococcales</taxon>
        <taxon>Dermacoccaceae</taxon>
        <taxon>Metallococcus</taxon>
    </lineage>
</organism>
<keyword evidence="6 8" id="KW-0472">Membrane</keyword>
<dbReference type="RefSeq" id="WP_166192140.1">
    <property type="nucleotide sequence ID" value="NZ_JAAOIV010000001.1"/>
</dbReference>
<feature type="transmembrane region" description="Helical" evidence="8">
    <location>
        <begin position="71"/>
        <end position="91"/>
    </location>
</feature>
<feature type="transmembrane region" description="Helical" evidence="8">
    <location>
        <begin position="465"/>
        <end position="486"/>
    </location>
</feature>
<keyword evidence="3" id="KW-0808">Transferase</keyword>
<feature type="transmembrane region" description="Helical" evidence="8">
    <location>
        <begin position="32"/>
        <end position="51"/>
    </location>
</feature>
<feature type="transmembrane region" description="Helical" evidence="8">
    <location>
        <begin position="407"/>
        <end position="430"/>
    </location>
</feature>
<comment type="subcellular location">
    <subcellularLocation>
        <location evidence="1">Membrane</location>
        <topology evidence="1">Multi-pass membrane protein</topology>
    </subcellularLocation>
</comment>
<feature type="transmembrane region" description="Helical" evidence="8">
    <location>
        <begin position="375"/>
        <end position="395"/>
    </location>
</feature>
<evidence type="ECO:0000313" key="9">
    <source>
        <dbReference type="EMBL" id="NHN54492.1"/>
    </source>
</evidence>
<keyword evidence="5 8" id="KW-1133">Transmembrane helix</keyword>
<feature type="transmembrane region" description="Helical" evidence="8">
    <location>
        <begin position="103"/>
        <end position="125"/>
    </location>
</feature>
<keyword evidence="4 8" id="KW-0812">Transmembrane</keyword>
<evidence type="ECO:0000256" key="2">
    <source>
        <dbReference type="ARBA" id="ARBA00022676"/>
    </source>
</evidence>
<feature type="transmembrane region" description="Helical" evidence="8">
    <location>
        <begin position="191"/>
        <end position="212"/>
    </location>
</feature>
<dbReference type="GO" id="GO:0016020">
    <property type="term" value="C:membrane"/>
    <property type="evidence" value="ECO:0007669"/>
    <property type="project" value="UniProtKB-SubCell"/>
</dbReference>
<evidence type="ECO:0000256" key="8">
    <source>
        <dbReference type="SAM" id="Phobius"/>
    </source>
</evidence>